<accession>A0AAX0RXW9</accession>
<evidence type="ECO:0000313" key="1">
    <source>
        <dbReference type="EMBL" id="PEJ27239.1"/>
    </source>
</evidence>
<organism evidence="1 2">
    <name type="scientific">Peribacillus butanolivorans</name>
    <dbReference type="NCBI Taxonomy" id="421767"/>
    <lineage>
        <taxon>Bacteria</taxon>
        <taxon>Bacillati</taxon>
        <taxon>Bacillota</taxon>
        <taxon>Bacilli</taxon>
        <taxon>Bacillales</taxon>
        <taxon>Bacillaceae</taxon>
        <taxon>Peribacillus</taxon>
    </lineage>
</organism>
<evidence type="ECO:0000313" key="2">
    <source>
        <dbReference type="Proteomes" id="UP000220106"/>
    </source>
</evidence>
<dbReference type="AlphaFoldDB" id="A0AAX0RXW9"/>
<dbReference type="Proteomes" id="UP000220106">
    <property type="component" value="Unassembled WGS sequence"/>
</dbReference>
<dbReference type="RefSeq" id="WP_098177721.1">
    <property type="nucleotide sequence ID" value="NZ_NUEQ01000103.1"/>
</dbReference>
<comment type="caution">
    <text evidence="1">The sequence shown here is derived from an EMBL/GenBank/DDBJ whole genome shotgun (WGS) entry which is preliminary data.</text>
</comment>
<name>A0AAX0RXW9_9BACI</name>
<sequence>MSIEIKREDIIQHGLMVLQLVGSHYICEVCIKSGNSCCQGCEFLKNGLGCQKRNTSCTAWLCGLQKFFLNEIELLDEWENLWEQVPGKWFRMDNTPETIKIKSLLNLEQLDSKVGKKTAEELELFVKEGGNLEKLERKFNLIFELRNSENIHPLYRR</sequence>
<protein>
    <submittedName>
        <fullName evidence="1">DNA mismatch repair protein</fullName>
    </submittedName>
</protein>
<proteinExistence type="predicted"/>
<dbReference type="EMBL" id="NUEQ01000103">
    <property type="protein sequence ID" value="PEJ27239.1"/>
    <property type="molecule type" value="Genomic_DNA"/>
</dbReference>
<reference evidence="1 2" key="1">
    <citation type="submission" date="2017-09" db="EMBL/GenBank/DDBJ databases">
        <title>Large-scale bioinformatics analysis of Bacillus genomes uncovers conserved roles of natural products in bacterial physiology.</title>
        <authorList>
            <consortium name="Agbiome Team Llc"/>
            <person name="Bleich R.M."/>
            <person name="Kirk G.J."/>
            <person name="Santa Maria K.C."/>
            <person name="Allen S.E."/>
            <person name="Farag S."/>
            <person name="Shank E.A."/>
            <person name="Bowers A."/>
        </authorList>
    </citation>
    <scope>NUCLEOTIDE SEQUENCE [LARGE SCALE GENOMIC DNA]</scope>
    <source>
        <strain evidence="1 2">AFS003229</strain>
    </source>
</reference>
<gene>
    <name evidence="1" type="ORF">CN689_24330</name>
</gene>